<dbReference type="Proteomes" id="UP000019376">
    <property type="component" value="Unassembled WGS sequence"/>
</dbReference>
<keyword evidence="3" id="KW-1185">Reference proteome</keyword>
<evidence type="ECO:0000313" key="3">
    <source>
        <dbReference type="Proteomes" id="UP000019376"/>
    </source>
</evidence>
<dbReference type="SUPFAM" id="SSF53335">
    <property type="entry name" value="S-adenosyl-L-methionine-dependent methyltransferases"/>
    <property type="match status" value="1"/>
</dbReference>
<reference evidence="2 3" key="1">
    <citation type="journal article" date="2013" name="PLoS ONE">
        <title>Genomic and secretomic analyses reveal unique features of the lignocellulolytic enzyme system of Penicillium decumbens.</title>
        <authorList>
            <person name="Liu G."/>
            <person name="Zhang L."/>
            <person name="Wei X."/>
            <person name="Zou G."/>
            <person name="Qin Y."/>
            <person name="Ma L."/>
            <person name="Li J."/>
            <person name="Zheng H."/>
            <person name="Wang S."/>
            <person name="Wang C."/>
            <person name="Xun L."/>
            <person name="Zhao G.-P."/>
            <person name="Zhou Z."/>
            <person name="Qu Y."/>
        </authorList>
    </citation>
    <scope>NUCLEOTIDE SEQUENCE [LARGE SCALE GENOMIC DNA]</scope>
    <source>
        <strain evidence="3">114-2 / CGMCC 5302</strain>
    </source>
</reference>
<dbReference type="eggNOG" id="ENOG502SQ78">
    <property type="taxonomic scope" value="Eukaryota"/>
</dbReference>
<dbReference type="AlphaFoldDB" id="S7Z6W2"/>
<dbReference type="GO" id="GO:0008168">
    <property type="term" value="F:methyltransferase activity"/>
    <property type="evidence" value="ECO:0007669"/>
    <property type="project" value="TreeGrafter"/>
</dbReference>
<gene>
    <name evidence="2" type="ORF">PDE_00790</name>
</gene>
<evidence type="ECO:0000259" key="1">
    <source>
        <dbReference type="Pfam" id="PF08242"/>
    </source>
</evidence>
<dbReference type="CDD" id="cd02440">
    <property type="entry name" value="AdoMet_MTases"/>
    <property type="match status" value="1"/>
</dbReference>
<dbReference type="Gene3D" id="3.40.50.150">
    <property type="entry name" value="Vaccinia Virus protein VP39"/>
    <property type="match status" value="1"/>
</dbReference>
<dbReference type="PhylomeDB" id="S7Z6W2"/>
<sequence>MDGDGYHSHYRAEVYDLAHDDIDWMNEDAGLFWTGYKQMRASRALDKTDGKPDRYRLLDIGCGTGRVFRQLAVNLKKGWVNPEGTHFLGLDLSPHMLARAQEILPETLTAHTCYIHGSALELQSLPALQQHAPGRQIDMLTFAAGSISMLYEPADAAERFLEQVATVLRPETGRAYISMRYVFDDSRPKEAEAVSMRFAEMERSSDIPSQAHPGIIYRHVEEGAGQRREGNLVFWDLPMEVVEKDAQGHEKILERDVASMGGRVWQAGELLKASTAAGLALVEEIPTSNETMYVFKVAS</sequence>
<accession>S7Z6W2</accession>
<dbReference type="PANTHER" id="PTHR42912">
    <property type="entry name" value="METHYLTRANSFERASE"/>
    <property type="match status" value="1"/>
</dbReference>
<proteinExistence type="predicted"/>
<organism evidence="2 3">
    <name type="scientific">Penicillium oxalicum (strain 114-2 / CGMCC 5302)</name>
    <name type="common">Penicillium decumbens</name>
    <dbReference type="NCBI Taxonomy" id="933388"/>
    <lineage>
        <taxon>Eukaryota</taxon>
        <taxon>Fungi</taxon>
        <taxon>Dikarya</taxon>
        <taxon>Ascomycota</taxon>
        <taxon>Pezizomycotina</taxon>
        <taxon>Eurotiomycetes</taxon>
        <taxon>Eurotiomycetidae</taxon>
        <taxon>Eurotiales</taxon>
        <taxon>Aspergillaceae</taxon>
        <taxon>Penicillium</taxon>
    </lineage>
</organism>
<feature type="domain" description="Methyltransferase type 12" evidence="1">
    <location>
        <begin position="58"/>
        <end position="171"/>
    </location>
</feature>
<dbReference type="InterPro" id="IPR013217">
    <property type="entry name" value="Methyltransf_12"/>
</dbReference>
<evidence type="ECO:0000313" key="2">
    <source>
        <dbReference type="EMBL" id="EPS25854.1"/>
    </source>
</evidence>
<dbReference type="OrthoDB" id="5339271at2759"/>
<protein>
    <recommendedName>
        <fullName evidence="1">Methyltransferase type 12 domain-containing protein</fullName>
    </recommendedName>
</protein>
<dbReference type="InterPro" id="IPR050508">
    <property type="entry name" value="Methyltransf_Superfamily"/>
</dbReference>
<dbReference type="HOGENOM" id="CLU_056019_0_0_1"/>
<dbReference type="EMBL" id="KB644408">
    <property type="protein sequence ID" value="EPS25854.1"/>
    <property type="molecule type" value="Genomic_DNA"/>
</dbReference>
<dbReference type="InterPro" id="IPR029063">
    <property type="entry name" value="SAM-dependent_MTases_sf"/>
</dbReference>
<dbReference type="Pfam" id="PF08242">
    <property type="entry name" value="Methyltransf_12"/>
    <property type="match status" value="1"/>
</dbReference>
<name>S7Z6W2_PENO1</name>